<feature type="domain" description="Core Histone H2A/H2B/H3" evidence="2">
    <location>
        <begin position="37"/>
        <end position="102"/>
    </location>
</feature>
<dbReference type="SUPFAM" id="SSF47113">
    <property type="entry name" value="Histone-fold"/>
    <property type="match status" value="1"/>
</dbReference>
<dbReference type="GO" id="GO:0000786">
    <property type="term" value="C:nucleosome"/>
    <property type="evidence" value="ECO:0007669"/>
    <property type="project" value="InterPro"/>
</dbReference>
<evidence type="ECO:0000256" key="1">
    <source>
        <dbReference type="ARBA" id="ARBA00010343"/>
    </source>
</evidence>
<dbReference type="GO" id="GO:0030527">
    <property type="term" value="F:structural constituent of chromatin"/>
    <property type="evidence" value="ECO:0007669"/>
    <property type="project" value="InterPro"/>
</dbReference>
<evidence type="ECO:0000259" key="2">
    <source>
        <dbReference type="Pfam" id="PF00125"/>
    </source>
</evidence>
<accession>A0AAD5QXH5</accession>
<dbReference type="GO" id="GO:0046982">
    <property type="term" value="F:protein heterodimerization activity"/>
    <property type="evidence" value="ECO:0007669"/>
    <property type="project" value="InterPro"/>
</dbReference>
<dbReference type="Proteomes" id="UP001196413">
    <property type="component" value="Unassembled WGS sequence"/>
</dbReference>
<dbReference type="EMBL" id="JAHQIW010004824">
    <property type="protein sequence ID" value="KAJ1363866.1"/>
    <property type="molecule type" value="Genomic_DNA"/>
</dbReference>
<dbReference type="GO" id="GO:0003677">
    <property type="term" value="F:DNA binding"/>
    <property type="evidence" value="ECO:0007669"/>
    <property type="project" value="InterPro"/>
</dbReference>
<comment type="similarity">
    <text evidence="1">Belongs to the histone H3 family.</text>
</comment>
<dbReference type="InterPro" id="IPR007125">
    <property type="entry name" value="H2A/H2B/H3"/>
</dbReference>
<organism evidence="3 4">
    <name type="scientific">Parelaphostrongylus tenuis</name>
    <name type="common">Meningeal worm</name>
    <dbReference type="NCBI Taxonomy" id="148309"/>
    <lineage>
        <taxon>Eukaryota</taxon>
        <taxon>Metazoa</taxon>
        <taxon>Ecdysozoa</taxon>
        <taxon>Nematoda</taxon>
        <taxon>Chromadorea</taxon>
        <taxon>Rhabditida</taxon>
        <taxon>Rhabditina</taxon>
        <taxon>Rhabditomorpha</taxon>
        <taxon>Strongyloidea</taxon>
        <taxon>Metastrongylidae</taxon>
        <taxon>Parelaphostrongylus</taxon>
    </lineage>
</organism>
<dbReference type="PRINTS" id="PR00622">
    <property type="entry name" value="HISTONEH3"/>
</dbReference>
<evidence type="ECO:0000313" key="4">
    <source>
        <dbReference type="Proteomes" id="UP001196413"/>
    </source>
</evidence>
<dbReference type="InterPro" id="IPR009072">
    <property type="entry name" value="Histone-fold"/>
</dbReference>
<protein>
    <recommendedName>
        <fullName evidence="2">Core Histone H2A/H2B/H3 domain-containing protein</fullName>
    </recommendedName>
</protein>
<dbReference type="Gene3D" id="1.10.20.10">
    <property type="entry name" value="Histone, subunit A"/>
    <property type="match status" value="1"/>
</dbReference>
<sequence length="102" mass="11626">MSTAGKVHRKQPSPKVPHKICIGHKWCEEALHRDRPRAVALCKIRRSRMSKKSPIHKLPYQRLFCRIAQNFMAGIRLQSSEVIGVQEASEAHRGGLFEDANL</sequence>
<comment type="caution">
    <text evidence="3">The sequence shown here is derived from an EMBL/GenBank/DDBJ whole genome shotgun (WGS) entry which is preliminary data.</text>
</comment>
<dbReference type="PANTHER" id="PTHR11426">
    <property type="entry name" value="HISTONE H3"/>
    <property type="match status" value="1"/>
</dbReference>
<keyword evidence="4" id="KW-1185">Reference proteome</keyword>
<evidence type="ECO:0000313" key="3">
    <source>
        <dbReference type="EMBL" id="KAJ1363866.1"/>
    </source>
</evidence>
<gene>
    <name evidence="3" type="ORF">KIN20_023818</name>
</gene>
<dbReference type="AlphaFoldDB" id="A0AAD5QXH5"/>
<dbReference type="SMART" id="SM00428">
    <property type="entry name" value="H3"/>
    <property type="match status" value="1"/>
</dbReference>
<name>A0AAD5QXH5_PARTN</name>
<dbReference type="InterPro" id="IPR000164">
    <property type="entry name" value="Histone_H3/CENP-A"/>
</dbReference>
<reference evidence="3" key="1">
    <citation type="submission" date="2021-06" db="EMBL/GenBank/DDBJ databases">
        <title>Parelaphostrongylus tenuis whole genome reference sequence.</title>
        <authorList>
            <person name="Garwood T.J."/>
            <person name="Larsen P.A."/>
            <person name="Fountain-Jones N.M."/>
            <person name="Garbe J.R."/>
            <person name="Macchietto M.G."/>
            <person name="Kania S.A."/>
            <person name="Gerhold R.W."/>
            <person name="Richards J.E."/>
            <person name="Wolf T.M."/>
        </authorList>
    </citation>
    <scope>NUCLEOTIDE SEQUENCE</scope>
    <source>
        <strain evidence="3">MNPRO001-30</strain>
        <tissue evidence="3">Meninges</tissue>
    </source>
</reference>
<proteinExistence type="inferred from homology"/>
<dbReference type="Pfam" id="PF00125">
    <property type="entry name" value="Histone"/>
    <property type="match status" value="1"/>
</dbReference>